<dbReference type="CDD" id="cd07895">
    <property type="entry name" value="Adenylation_mRNA_capping"/>
    <property type="match status" value="1"/>
</dbReference>
<dbReference type="Proteomes" id="UP000325577">
    <property type="component" value="Linkage Group LG7"/>
</dbReference>
<evidence type="ECO:0000259" key="15">
    <source>
        <dbReference type="PROSITE" id="PS50160"/>
    </source>
</evidence>
<evidence type="ECO:0000256" key="6">
    <source>
        <dbReference type="ARBA" id="ARBA00022801"/>
    </source>
</evidence>
<dbReference type="EMBL" id="CM018050">
    <property type="protein sequence ID" value="KAA8518993.1"/>
    <property type="molecule type" value="Genomic_DNA"/>
</dbReference>
<keyword evidence="10 12" id="KW-0472">Membrane</keyword>
<dbReference type="InterPro" id="IPR056376">
    <property type="entry name" value="DEX1_C"/>
</dbReference>
<keyword evidence="17" id="KW-1185">Reference proteome</keyword>
<dbReference type="Gene3D" id="3.30.470.30">
    <property type="entry name" value="DNA ligase/mRNA capping enzyme"/>
    <property type="match status" value="1"/>
</dbReference>
<keyword evidence="9" id="KW-0506">mRNA capping</keyword>
<dbReference type="PANTHER" id="PTHR21419">
    <property type="match status" value="1"/>
</dbReference>
<feature type="region of interest" description="Disordered" evidence="11">
    <location>
        <begin position="275"/>
        <end position="307"/>
    </location>
</feature>
<dbReference type="GO" id="GO:0004721">
    <property type="term" value="F:phosphoprotein phosphatase activity"/>
    <property type="evidence" value="ECO:0007669"/>
    <property type="project" value="UniProtKB-KW"/>
</dbReference>
<keyword evidence="3" id="KW-0507">mRNA processing</keyword>
<dbReference type="Pfam" id="PF23722">
    <property type="entry name" value="Beta-sand_DEX1"/>
    <property type="match status" value="1"/>
</dbReference>
<evidence type="ECO:0000256" key="2">
    <source>
        <dbReference type="ARBA" id="ARBA00012475"/>
    </source>
</evidence>
<dbReference type="SMART" id="SM00195">
    <property type="entry name" value="DSPc"/>
    <property type="match status" value="1"/>
</dbReference>
<accession>A0A5J4ZJQ5</accession>
<dbReference type="PROSITE" id="PS50160">
    <property type="entry name" value="DNA_LIGASE_A3"/>
    <property type="match status" value="1"/>
</dbReference>
<feature type="region of interest" description="Disordered" evidence="11">
    <location>
        <begin position="899"/>
        <end position="920"/>
    </location>
</feature>
<dbReference type="EC" id="2.7.7.50" evidence="2"/>
<dbReference type="GO" id="GO:0006281">
    <property type="term" value="P:DNA repair"/>
    <property type="evidence" value="ECO:0007669"/>
    <property type="project" value="InterPro"/>
</dbReference>
<keyword evidence="6" id="KW-0378">Hydrolase</keyword>
<evidence type="ECO:0000256" key="1">
    <source>
        <dbReference type="ARBA" id="ARBA00004167"/>
    </source>
</evidence>
<evidence type="ECO:0000256" key="5">
    <source>
        <dbReference type="ARBA" id="ARBA00022729"/>
    </source>
</evidence>
<keyword evidence="5" id="KW-0732">Signal</keyword>
<evidence type="ECO:0000259" key="13">
    <source>
        <dbReference type="PROSITE" id="PS50054"/>
    </source>
</evidence>
<dbReference type="InterPro" id="IPR012310">
    <property type="entry name" value="DNA_ligase_ATP-dep_cent"/>
</dbReference>
<feature type="domain" description="Tyrosine-protein phosphatase" evidence="13">
    <location>
        <begin position="110"/>
        <end position="261"/>
    </location>
</feature>
<dbReference type="FunFam" id="3.90.190.10:FF:000055">
    <property type="entry name" value="mRNA capping enzyme family protein"/>
    <property type="match status" value="1"/>
</dbReference>
<dbReference type="GO" id="GO:0003910">
    <property type="term" value="F:DNA ligase (ATP) activity"/>
    <property type="evidence" value="ECO:0007669"/>
    <property type="project" value="InterPro"/>
</dbReference>
<feature type="compositionally biased region" description="Basic and acidic residues" evidence="11">
    <location>
        <begin position="975"/>
        <end position="985"/>
    </location>
</feature>
<keyword evidence="7" id="KW-0904">Protein phosphatase</keyword>
<reference evidence="16 17" key="1">
    <citation type="submission" date="2019-09" db="EMBL/GenBank/DDBJ databases">
        <title>A chromosome-level genome assembly of the Chinese tupelo Nyssa sinensis.</title>
        <authorList>
            <person name="Yang X."/>
            <person name="Kang M."/>
            <person name="Yang Y."/>
            <person name="Xiong H."/>
            <person name="Wang M."/>
            <person name="Zhang Z."/>
            <person name="Wang Z."/>
            <person name="Wu H."/>
            <person name="Ma T."/>
            <person name="Liu J."/>
            <person name="Xi Z."/>
        </authorList>
    </citation>
    <scope>NUCLEOTIDE SEQUENCE [LARGE SCALE GENOMIC DNA]</scope>
    <source>
        <strain evidence="16">J267</strain>
        <tissue evidence="16">Leaf</tissue>
    </source>
</reference>
<dbReference type="Gene3D" id="3.90.190.10">
    <property type="entry name" value="Protein tyrosine phosphatase superfamily"/>
    <property type="match status" value="1"/>
</dbReference>
<organism evidence="16 17">
    <name type="scientific">Nyssa sinensis</name>
    <dbReference type="NCBI Taxonomy" id="561372"/>
    <lineage>
        <taxon>Eukaryota</taxon>
        <taxon>Viridiplantae</taxon>
        <taxon>Streptophyta</taxon>
        <taxon>Embryophyta</taxon>
        <taxon>Tracheophyta</taxon>
        <taxon>Spermatophyta</taxon>
        <taxon>Magnoliopsida</taxon>
        <taxon>eudicotyledons</taxon>
        <taxon>Gunneridae</taxon>
        <taxon>Pentapetalae</taxon>
        <taxon>asterids</taxon>
        <taxon>Cornales</taxon>
        <taxon>Nyssaceae</taxon>
        <taxon>Nyssa</taxon>
    </lineage>
</organism>
<dbReference type="SUPFAM" id="SSF50249">
    <property type="entry name" value="Nucleic acid-binding proteins"/>
    <property type="match status" value="1"/>
</dbReference>
<dbReference type="CDD" id="cd14502">
    <property type="entry name" value="RNA_5'-triphosphatase"/>
    <property type="match status" value="1"/>
</dbReference>
<dbReference type="FunFam" id="2.40.50.140:FF:000188">
    <property type="entry name" value="mRNA capping enzyme family protein"/>
    <property type="match status" value="1"/>
</dbReference>
<evidence type="ECO:0000313" key="17">
    <source>
        <dbReference type="Proteomes" id="UP000325577"/>
    </source>
</evidence>
<comment type="subcellular location">
    <subcellularLocation>
        <location evidence="1">Membrane</location>
        <topology evidence="1">Single-pass membrane protein</topology>
    </subcellularLocation>
</comment>
<feature type="region of interest" description="Disordered" evidence="11">
    <location>
        <begin position="944"/>
        <end position="985"/>
    </location>
</feature>
<dbReference type="InterPro" id="IPR001339">
    <property type="entry name" value="mRNA_cap_enzyme_adenylation"/>
</dbReference>
<keyword evidence="8 12" id="KW-1133">Transmembrane helix</keyword>
<feature type="compositionally biased region" description="Polar residues" evidence="11">
    <location>
        <begin position="950"/>
        <end position="971"/>
    </location>
</feature>
<dbReference type="FunFam" id="3.30.470.30:FF:000005">
    <property type="entry name" value="mRNA capping enzyme, putative"/>
    <property type="match status" value="1"/>
</dbReference>
<dbReference type="SUPFAM" id="SSF69318">
    <property type="entry name" value="Integrin alpha N-terminal domain"/>
    <property type="match status" value="1"/>
</dbReference>
<dbReference type="GO" id="GO:0006310">
    <property type="term" value="P:DNA recombination"/>
    <property type="evidence" value="ECO:0007669"/>
    <property type="project" value="InterPro"/>
</dbReference>
<dbReference type="Pfam" id="PF03919">
    <property type="entry name" value="mRNA_cap_C"/>
    <property type="match status" value="1"/>
</dbReference>
<dbReference type="InterPro" id="IPR016130">
    <property type="entry name" value="Tyr_Pase_AS"/>
</dbReference>
<dbReference type="SUPFAM" id="SSF52799">
    <property type="entry name" value="(Phosphotyrosine protein) phosphatases II"/>
    <property type="match status" value="1"/>
</dbReference>
<dbReference type="Pfam" id="PF13517">
    <property type="entry name" value="FG-GAP_3"/>
    <property type="match status" value="1"/>
</dbReference>
<evidence type="ECO:0000256" key="10">
    <source>
        <dbReference type="ARBA" id="ARBA00023136"/>
    </source>
</evidence>
<dbReference type="GO" id="GO:0006370">
    <property type="term" value="P:7-methylguanosine mRNA capping"/>
    <property type="evidence" value="ECO:0007669"/>
    <property type="project" value="UniProtKB-KW"/>
</dbReference>
<dbReference type="PROSITE" id="PS50056">
    <property type="entry name" value="TYR_PHOSPHATASE_2"/>
    <property type="match status" value="1"/>
</dbReference>
<dbReference type="InterPro" id="IPR015943">
    <property type="entry name" value="WD40/YVTN_repeat-like_dom_sf"/>
</dbReference>
<evidence type="ECO:0000256" key="11">
    <source>
        <dbReference type="SAM" id="MobiDB-lite"/>
    </source>
</evidence>
<dbReference type="GO" id="GO:0004484">
    <property type="term" value="F:mRNA guanylyltransferase activity"/>
    <property type="evidence" value="ECO:0007669"/>
    <property type="project" value="UniProtKB-EC"/>
</dbReference>
<dbReference type="Gene3D" id="2.40.50.140">
    <property type="entry name" value="Nucleic acid-binding proteins"/>
    <property type="match status" value="1"/>
</dbReference>
<dbReference type="InterPro" id="IPR045232">
    <property type="entry name" value="FAM234"/>
</dbReference>
<dbReference type="InterPro" id="IPR029021">
    <property type="entry name" value="Prot-tyrosine_phosphatase-like"/>
</dbReference>
<feature type="compositionally biased region" description="Acidic residues" evidence="11">
    <location>
        <begin position="284"/>
        <end position="297"/>
    </location>
</feature>
<dbReference type="Gene3D" id="2.130.10.10">
    <property type="entry name" value="YVTN repeat-like/Quinoprotein amine dehydrogenase"/>
    <property type="match status" value="1"/>
</dbReference>
<feature type="region of interest" description="Disordered" evidence="11">
    <location>
        <begin position="1"/>
        <end position="67"/>
    </location>
</feature>
<evidence type="ECO:0000313" key="16">
    <source>
        <dbReference type="EMBL" id="KAA8518993.1"/>
    </source>
</evidence>
<dbReference type="PROSITE" id="PS50054">
    <property type="entry name" value="TYR_PHOSPHATASE_DUAL"/>
    <property type="match status" value="1"/>
</dbReference>
<dbReference type="PROSITE" id="PS00383">
    <property type="entry name" value="TYR_PHOSPHATASE_1"/>
    <property type="match status" value="1"/>
</dbReference>
<gene>
    <name evidence="16" type="ORF">F0562_016233</name>
</gene>
<evidence type="ECO:0000256" key="8">
    <source>
        <dbReference type="ARBA" id="ARBA00022989"/>
    </source>
</evidence>
<name>A0A5J4ZJQ5_9ASTE</name>
<dbReference type="InterPro" id="IPR012340">
    <property type="entry name" value="NA-bd_OB-fold"/>
</dbReference>
<feature type="compositionally biased region" description="Low complexity" evidence="11">
    <location>
        <begin position="902"/>
        <end position="917"/>
    </location>
</feature>
<dbReference type="SUPFAM" id="SSF56091">
    <property type="entry name" value="DNA ligase/mRNA capping enzyme, catalytic domain"/>
    <property type="match status" value="1"/>
</dbReference>
<keyword evidence="4 12" id="KW-0812">Transmembrane</keyword>
<dbReference type="InterPro" id="IPR000387">
    <property type="entry name" value="Tyr_Pase_dom"/>
</dbReference>
<evidence type="ECO:0000256" key="4">
    <source>
        <dbReference type="ARBA" id="ARBA00022692"/>
    </source>
</evidence>
<dbReference type="InterPro" id="IPR013517">
    <property type="entry name" value="FG-GAP"/>
</dbReference>
<evidence type="ECO:0000256" key="3">
    <source>
        <dbReference type="ARBA" id="ARBA00022664"/>
    </source>
</evidence>
<dbReference type="OrthoDB" id="200924at2759"/>
<feature type="domain" description="ATP-dependent DNA ligase family profile" evidence="15">
    <location>
        <begin position="438"/>
        <end position="582"/>
    </location>
</feature>
<dbReference type="InterPro" id="IPR028994">
    <property type="entry name" value="Integrin_alpha_N"/>
</dbReference>
<feature type="domain" description="Tyrosine specific protein phosphatases" evidence="14">
    <location>
        <begin position="180"/>
        <end position="249"/>
    </location>
</feature>
<dbReference type="InterPro" id="IPR000340">
    <property type="entry name" value="Dual-sp_phosphatase_cat-dom"/>
</dbReference>
<evidence type="ECO:0000256" key="9">
    <source>
        <dbReference type="ARBA" id="ARBA00023042"/>
    </source>
</evidence>
<dbReference type="InterPro" id="IPR013846">
    <property type="entry name" value="mRNA_cap_enzyme_C"/>
</dbReference>
<evidence type="ECO:0000256" key="7">
    <source>
        <dbReference type="ARBA" id="ARBA00022912"/>
    </source>
</evidence>
<dbReference type="InterPro" id="IPR020422">
    <property type="entry name" value="TYR_PHOSPHATASE_DUAL_dom"/>
</dbReference>
<feature type="transmembrane region" description="Helical" evidence="12">
    <location>
        <begin position="1468"/>
        <end position="1487"/>
    </location>
</feature>
<dbReference type="Pfam" id="PF01331">
    <property type="entry name" value="mRNA_cap_enzyme"/>
    <property type="match status" value="1"/>
</dbReference>
<dbReference type="Pfam" id="PF00782">
    <property type="entry name" value="DSPc"/>
    <property type="match status" value="1"/>
</dbReference>
<dbReference type="PANTHER" id="PTHR21419:SF23">
    <property type="entry name" value="PROTEIN DEFECTIVE IN EXINE FORMATION 1"/>
    <property type="match status" value="1"/>
</dbReference>
<evidence type="ECO:0000256" key="12">
    <source>
        <dbReference type="SAM" id="Phobius"/>
    </source>
</evidence>
<feature type="compositionally biased region" description="Basic and acidic residues" evidence="11">
    <location>
        <begin position="36"/>
        <end position="58"/>
    </location>
</feature>
<evidence type="ECO:0000259" key="14">
    <source>
        <dbReference type="PROSITE" id="PS50056"/>
    </source>
</evidence>
<dbReference type="GO" id="GO:0016020">
    <property type="term" value="C:membrane"/>
    <property type="evidence" value="ECO:0007669"/>
    <property type="project" value="UniProtKB-SubCell"/>
</dbReference>
<sequence length="1504" mass="172026">MDLNASPQPEEDEESFEPHLEEDTAPEEYIETAVEISRREREERRRKLKRERPDDRPTHQSRSHMHDQMFQAKNHRFYDKNKLPPGWLDCPAVGQEIGCIIPSKVPLGESFNDYILPGKRYSSRQVIHQQRILGRKLGLVIDLTNTDRYYQPSDFKKEGIKHVKLQCKGRDSVPDNVAVNCFVYEVLQFLSRQKQSKKYILVHCTHGHNRTGYMIVHYLMRTLSMSVTQALKIFAEARSPGIYKPDYIDALYNFYHERRPEMVICPPTPEWKRSSDFDLNGDAVPDDGGDDDDDDGDGGSAAPLHENHEIDVVMTNDDILGDSIAMEQQEALRQFCYQSLKLGAGVRGNSQFPGSHPVSLNRDNLQLLRQRYYYATWKADGTRYMMLITLDGCYLIDRNFVFRRVQMRFPCKNTNEGLAEKSHHYTLLDGEMIIDTLPDTQKQERRYLIYDLMAINQVSVIERPFYERWKMLEKEVIEPRNYERQNIYQSRNPYYRYDLEPFRVRRKDFWLLSTVTKLLKEFIPRLSHAADGLIFQGWDDPYVTRTHEGLLKWKYPEMNSVDFLFEMVDNRPLLFLHERGKKKLMEGNRVVFNDASHPSTYSGKIIECSWDSEEDVWVCMRIRTDKGTPNDFNTYKKVMRSIRDNITEDILLNEIHEIISLPMYADRIHNDSKAHHHSHSARRSFSDSQSKYDLMKTRIFFIFLLLCASSNFIHGVSESKTEETKKNKFREREATDDALAYPNIDEDELLNTQCPQHLELRWQTEVSSSIYATPLIADINSDGKLDIVVPSFVHYLEVLEGSDGDKMPGWPAFHQSTVHASPLLYDIDKDGVREIALATYNGEVLFFRVSGYMMSDKLEIPRLRVKKDWYVGLHPDPVDRSHPDVHDDLLVQEAVMQSMHQTNGSTSGSNNSPSTPTEVNVNTVNASNAENEGKKNDTQIEANIKLPESMDNSTSLDSGSTTASNAENGTHSGRRLLEDSDSKGLEADADSSFELFRDSDELADEYNYDYDDYVDEALWGDEEWTETQHKNLENFVNIDSHILCTPVIADIDNDGVSEMIVAVSYFFDHEYYDNPEHLKELGGIDIGKYVAGGIVVFNLDTKQVKWTAQLDLSTDTGKFRAYIYSSPTVVDLDGDGNLDILVGTSFGLFYVLDHKGNMREKFPLEMAEIQGAVVAADINDDGKIELVTTDTHGNIAAWTAQGKEIWEINVKSLVPQGPSIGDVDGDGHTDVVVPTLSGNIYVLSGKDGLSVRPYPYRTHGRVMNQVLLVDLSKHGEKKKGLTIVTTSFDGYLYLIDGPTSCADVVDIGETSYSMVLADNVDGGDDIDLIVTTMNGNVFCFSTPAPHHPLKAWRSSNQGRNNVANRFNREGIYVSPSSRSFRDEEGKNFWVEIEIVDRYRQQLLVPGNYQGERTIKQNQIFDRAGKHRIKLPTVGVRTTGTVLVEMVDKNGVYFSDDFSLTFHMYYYKLLKWLLVLPMLGMFGVLVILRPQEAIPLPSFSRNTDL</sequence>
<dbReference type="GO" id="GO:0005524">
    <property type="term" value="F:ATP binding"/>
    <property type="evidence" value="ECO:0007669"/>
    <property type="project" value="InterPro"/>
</dbReference>
<protein>
    <recommendedName>
        <fullName evidence="2">mRNA guanylyltransferase</fullName>
        <ecNumber evidence="2">2.7.7.50</ecNumber>
    </recommendedName>
</protein>
<proteinExistence type="predicted"/>